<accession>A0ABY4XB53</accession>
<dbReference type="PANTHER" id="PTHR43580:SF2">
    <property type="entry name" value="CYTOKINE-LIKE NUCLEAR FACTOR N-PAC"/>
    <property type="match status" value="1"/>
</dbReference>
<dbReference type="SUPFAM" id="SSF48179">
    <property type="entry name" value="6-phosphogluconate dehydrogenase C-terminal domain-like"/>
    <property type="match status" value="1"/>
</dbReference>
<protein>
    <submittedName>
        <fullName evidence="5">NAD(P)-dependent oxidoreductase</fullName>
    </submittedName>
</protein>
<dbReference type="InterPro" id="IPR036291">
    <property type="entry name" value="NAD(P)-bd_dom_sf"/>
</dbReference>
<evidence type="ECO:0000256" key="2">
    <source>
        <dbReference type="ARBA" id="ARBA00023027"/>
    </source>
</evidence>
<dbReference type="Pfam" id="PF14833">
    <property type="entry name" value="NAD_binding_11"/>
    <property type="match status" value="1"/>
</dbReference>
<sequence length="292" mass="30673">MGDKNMKLGFVGFGAMPKRMAARLRDAGFQATVFDPYLKPDAIEGFKSVDSAPDLAREVEAILVAVPNDAALAKSMTGPGGALEGAREGQLLLNFSTVSPSASKRLAEAAAAQGVRYVETPMSGSTPEAESGKLVFLAGGRPEDIDAAKPILEVIGRRTVRIGEAGDGAVAKLIVNGIMATGTNALAEGLAYAARAGVDRDTLIDVLSDLILVSEHHKRKLAMARANDFPPQFPTRLMSKDMGLLLDDTRERGVSVPGMAAVAQLYAHAARVRPDDDYASAIAVAEELANDN</sequence>
<dbReference type="InterPro" id="IPR015815">
    <property type="entry name" value="HIBADH-related"/>
</dbReference>
<reference evidence="5" key="1">
    <citation type="journal article" date="2022" name="Toxins">
        <title>Genomic Analysis of Sphingopyxis sp. USTB-05 for Biodegrading Cyanobacterial Hepatotoxins.</title>
        <authorList>
            <person name="Liu C."/>
            <person name="Xu Q."/>
            <person name="Zhao Z."/>
            <person name="Zhang H."/>
            <person name="Liu X."/>
            <person name="Yin C."/>
            <person name="Liu Y."/>
            <person name="Yan H."/>
        </authorList>
    </citation>
    <scope>NUCLEOTIDE SEQUENCE</scope>
    <source>
        <strain evidence="5">NBD5</strain>
    </source>
</reference>
<keyword evidence="1" id="KW-0560">Oxidoreductase</keyword>
<dbReference type="Pfam" id="PF03446">
    <property type="entry name" value="NAD_binding_2"/>
    <property type="match status" value="1"/>
</dbReference>
<dbReference type="Gene3D" id="3.40.50.720">
    <property type="entry name" value="NAD(P)-binding Rossmann-like Domain"/>
    <property type="match status" value="1"/>
</dbReference>
<dbReference type="InterPro" id="IPR051265">
    <property type="entry name" value="HIBADH-related_NP60_sf"/>
</dbReference>
<dbReference type="PANTHER" id="PTHR43580">
    <property type="entry name" value="OXIDOREDUCTASE GLYR1-RELATED"/>
    <property type="match status" value="1"/>
</dbReference>
<dbReference type="EMBL" id="CP084930">
    <property type="protein sequence ID" value="USI73916.1"/>
    <property type="molecule type" value="Genomic_DNA"/>
</dbReference>
<evidence type="ECO:0000259" key="3">
    <source>
        <dbReference type="Pfam" id="PF03446"/>
    </source>
</evidence>
<dbReference type="InterPro" id="IPR029154">
    <property type="entry name" value="HIBADH-like_NADP-bd"/>
</dbReference>
<dbReference type="PIRSF" id="PIRSF000103">
    <property type="entry name" value="HIBADH"/>
    <property type="match status" value="1"/>
</dbReference>
<evidence type="ECO:0000313" key="6">
    <source>
        <dbReference type="Proteomes" id="UP001056937"/>
    </source>
</evidence>
<dbReference type="RefSeq" id="WP_252167723.1">
    <property type="nucleotide sequence ID" value="NZ_CP084930.1"/>
</dbReference>
<dbReference type="InterPro" id="IPR008927">
    <property type="entry name" value="6-PGluconate_DH-like_C_sf"/>
</dbReference>
<dbReference type="Gene3D" id="1.10.1040.10">
    <property type="entry name" value="N-(1-d-carboxylethyl)-l-norvaline Dehydrogenase, domain 2"/>
    <property type="match status" value="1"/>
</dbReference>
<keyword evidence="2" id="KW-0520">NAD</keyword>
<gene>
    <name evidence="5" type="ORF">LHA26_05460</name>
</gene>
<feature type="domain" description="6-phosphogluconate dehydrogenase NADP-binding" evidence="3">
    <location>
        <begin position="7"/>
        <end position="163"/>
    </location>
</feature>
<name>A0ABY4XB53_9SPHN</name>
<organism evidence="5 6">
    <name type="scientific">Sphingomonas morindae</name>
    <dbReference type="NCBI Taxonomy" id="1541170"/>
    <lineage>
        <taxon>Bacteria</taxon>
        <taxon>Pseudomonadati</taxon>
        <taxon>Pseudomonadota</taxon>
        <taxon>Alphaproteobacteria</taxon>
        <taxon>Sphingomonadales</taxon>
        <taxon>Sphingomonadaceae</taxon>
        <taxon>Sphingomonas</taxon>
    </lineage>
</organism>
<dbReference type="SUPFAM" id="SSF51735">
    <property type="entry name" value="NAD(P)-binding Rossmann-fold domains"/>
    <property type="match status" value="1"/>
</dbReference>
<evidence type="ECO:0000259" key="4">
    <source>
        <dbReference type="Pfam" id="PF14833"/>
    </source>
</evidence>
<evidence type="ECO:0000256" key="1">
    <source>
        <dbReference type="ARBA" id="ARBA00023002"/>
    </source>
</evidence>
<dbReference type="Proteomes" id="UP001056937">
    <property type="component" value="Chromosome 1"/>
</dbReference>
<feature type="domain" description="3-hydroxyisobutyrate dehydrogenase-like NAD-binding" evidence="4">
    <location>
        <begin position="166"/>
        <end position="283"/>
    </location>
</feature>
<dbReference type="InterPro" id="IPR013328">
    <property type="entry name" value="6PGD_dom2"/>
</dbReference>
<evidence type="ECO:0000313" key="5">
    <source>
        <dbReference type="EMBL" id="USI73916.1"/>
    </source>
</evidence>
<proteinExistence type="predicted"/>
<keyword evidence="6" id="KW-1185">Reference proteome</keyword>
<dbReference type="InterPro" id="IPR006115">
    <property type="entry name" value="6PGDH_NADP-bd"/>
</dbReference>